<dbReference type="RefSeq" id="WP_250917743.1">
    <property type="nucleotide sequence ID" value="NZ_JAMQAW010000003.1"/>
</dbReference>
<evidence type="ECO:0000256" key="1">
    <source>
        <dbReference type="SAM" id="MobiDB-lite"/>
    </source>
</evidence>
<protein>
    <submittedName>
        <fullName evidence="2">Uncharacterized protein</fullName>
    </submittedName>
</protein>
<accession>A0ABT0UGQ3</accession>
<evidence type="ECO:0000313" key="2">
    <source>
        <dbReference type="EMBL" id="MCM2387377.1"/>
    </source>
</evidence>
<feature type="compositionally biased region" description="Polar residues" evidence="1">
    <location>
        <begin position="1"/>
        <end position="23"/>
    </location>
</feature>
<feature type="region of interest" description="Disordered" evidence="1">
    <location>
        <begin position="1"/>
        <end position="42"/>
    </location>
</feature>
<reference evidence="2" key="1">
    <citation type="submission" date="2022-06" db="EMBL/GenBank/DDBJ databases">
        <title>Genome public.</title>
        <authorList>
            <person name="Sun Q."/>
        </authorList>
    </citation>
    <scope>NUCLEOTIDE SEQUENCE</scope>
    <source>
        <strain evidence="2">CWNU-1</strain>
    </source>
</reference>
<evidence type="ECO:0000313" key="3">
    <source>
        <dbReference type="Proteomes" id="UP001431429"/>
    </source>
</evidence>
<name>A0ABT0UGQ3_9ACTN</name>
<dbReference type="EMBL" id="JAMQAW010000003">
    <property type="protein sequence ID" value="MCM2387377.1"/>
    <property type="molecule type" value="Genomic_DNA"/>
</dbReference>
<organism evidence="2 3">
    <name type="scientific">Streptomyces albipurpureus</name>
    <dbReference type="NCBI Taxonomy" id="2897419"/>
    <lineage>
        <taxon>Bacteria</taxon>
        <taxon>Bacillati</taxon>
        <taxon>Actinomycetota</taxon>
        <taxon>Actinomycetes</taxon>
        <taxon>Kitasatosporales</taxon>
        <taxon>Streptomycetaceae</taxon>
        <taxon>Streptomyces</taxon>
    </lineage>
</organism>
<gene>
    <name evidence="2" type="ORF">NBG84_03445</name>
</gene>
<sequence length="84" mass="9226">MPRPSSCCTGPPSTTPATKTGRYTRSPDPDQYPAHLFPRHGLPEPAVQHAELHVPHNRYGRTGVVRVSVELARASFHDLPDSTD</sequence>
<proteinExistence type="predicted"/>
<keyword evidence="3" id="KW-1185">Reference proteome</keyword>
<dbReference type="Proteomes" id="UP001431429">
    <property type="component" value="Unassembled WGS sequence"/>
</dbReference>
<comment type="caution">
    <text evidence="2">The sequence shown here is derived from an EMBL/GenBank/DDBJ whole genome shotgun (WGS) entry which is preliminary data.</text>
</comment>